<dbReference type="InterPro" id="IPR003661">
    <property type="entry name" value="HisK_dim/P_dom"/>
</dbReference>
<proteinExistence type="predicted"/>
<feature type="transmembrane region" description="Helical" evidence="10">
    <location>
        <begin position="178"/>
        <end position="197"/>
    </location>
</feature>
<organism evidence="13 14">
    <name type="scientific">Acetobacter oeni</name>
    <dbReference type="NCBI Taxonomy" id="304077"/>
    <lineage>
        <taxon>Bacteria</taxon>
        <taxon>Pseudomonadati</taxon>
        <taxon>Pseudomonadota</taxon>
        <taxon>Alphaproteobacteria</taxon>
        <taxon>Acetobacterales</taxon>
        <taxon>Acetobacteraceae</taxon>
        <taxon>Acetobacter</taxon>
    </lineage>
</organism>
<dbReference type="GO" id="GO:0000155">
    <property type="term" value="F:phosphorelay sensor kinase activity"/>
    <property type="evidence" value="ECO:0007669"/>
    <property type="project" value="InterPro"/>
</dbReference>
<dbReference type="EC" id="2.7.13.3" evidence="2"/>
<feature type="domain" description="Histidine kinase" evidence="11">
    <location>
        <begin position="362"/>
        <end position="602"/>
    </location>
</feature>
<keyword evidence="6" id="KW-0418">Kinase</keyword>
<dbReference type="EMBL" id="BJYG01000057">
    <property type="protein sequence ID" value="GEN64860.1"/>
    <property type="molecule type" value="Genomic_DNA"/>
</dbReference>
<keyword evidence="10" id="KW-0812">Transmembrane</keyword>
<protein>
    <recommendedName>
        <fullName evidence="2">histidine kinase</fullName>
        <ecNumber evidence="2">2.7.13.3</ecNumber>
    </recommendedName>
</protein>
<keyword evidence="4" id="KW-0808">Transferase</keyword>
<dbReference type="SUPFAM" id="SSF47384">
    <property type="entry name" value="Homodimeric domain of signal transducing histidine kinase"/>
    <property type="match status" value="1"/>
</dbReference>
<dbReference type="InterPro" id="IPR001789">
    <property type="entry name" value="Sig_transdc_resp-reg_receiver"/>
</dbReference>
<keyword evidence="7" id="KW-0067">ATP-binding</keyword>
<keyword evidence="10" id="KW-1133">Transmembrane helix</keyword>
<dbReference type="Pfam" id="PF00512">
    <property type="entry name" value="HisKA"/>
    <property type="match status" value="1"/>
</dbReference>
<dbReference type="InterPro" id="IPR035965">
    <property type="entry name" value="PAS-like_dom_sf"/>
</dbReference>
<dbReference type="Pfam" id="PF02518">
    <property type="entry name" value="HATPase_c"/>
    <property type="match status" value="1"/>
</dbReference>
<evidence type="ECO:0000313" key="13">
    <source>
        <dbReference type="EMBL" id="GEN64860.1"/>
    </source>
</evidence>
<keyword evidence="3 9" id="KW-0597">Phosphoprotein</keyword>
<evidence type="ECO:0000256" key="7">
    <source>
        <dbReference type="ARBA" id="ARBA00022840"/>
    </source>
</evidence>
<dbReference type="SUPFAM" id="SSF52172">
    <property type="entry name" value="CheY-like"/>
    <property type="match status" value="1"/>
</dbReference>
<dbReference type="OrthoDB" id="9796100at2"/>
<dbReference type="PROSITE" id="PS50110">
    <property type="entry name" value="RESPONSE_REGULATORY"/>
    <property type="match status" value="1"/>
</dbReference>
<evidence type="ECO:0000256" key="2">
    <source>
        <dbReference type="ARBA" id="ARBA00012438"/>
    </source>
</evidence>
<dbReference type="InterPro" id="IPR036890">
    <property type="entry name" value="HATPase_C_sf"/>
</dbReference>
<dbReference type="Proteomes" id="UP000321746">
    <property type="component" value="Unassembled WGS sequence"/>
</dbReference>
<dbReference type="SMART" id="SM00387">
    <property type="entry name" value="HATPase_c"/>
    <property type="match status" value="1"/>
</dbReference>
<evidence type="ECO:0000256" key="1">
    <source>
        <dbReference type="ARBA" id="ARBA00000085"/>
    </source>
</evidence>
<comment type="catalytic activity">
    <reaction evidence="1">
        <text>ATP + protein L-histidine = ADP + protein N-phospho-L-histidine.</text>
        <dbReference type="EC" id="2.7.13.3"/>
    </reaction>
</comment>
<dbReference type="SMART" id="SM00448">
    <property type="entry name" value="REC"/>
    <property type="match status" value="1"/>
</dbReference>
<evidence type="ECO:0000256" key="10">
    <source>
        <dbReference type="SAM" id="Phobius"/>
    </source>
</evidence>
<dbReference type="PANTHER" id="PTHR43065">
    <property type="entry name" value="SENSOR HISTIDINE KINASE"/>
    <property type="match status" value="1"/>
</dbReference>
<evidence type="ECO:0000256" key="8">
    <source>
        <dbReference type="ARBA" id="ARBA00023012"/>
    </source>
</evidence>
<dbReference type="Gene3D" id="3.40.50.2300">
    <property type="match status" value="1"/>
</dbReference>
<dbReference type="InterPro" id="IPR004358">
    <property type="entry name" value="Sig_transdc_His_kin-like_C"/>
</dbReference>
<evidence type="ECO:0000313" key="14">
    <source>
        <dbReference type="Proteomes" id="UP000321746"/>
    </source>
</evidence>
<dbReference type="SMART" id="SM00388">
    <property type="entry name" value="HisKA"/>
    <property type="match status" value="1"/>
</dbReference>
<dbReference type="InterPro" id="IPR003594">
    <property type="entry name" value="HATPase_dom"/>
</dbReference>
<sequence length="746" mass="80227">MARHPAKRAHVLALLGAALLIVTFGTLAMQLGNEIARHGQLDRQSAGSDQFIRSIDRLVGEARRCRFAWLATQEPGDRRCFIDAIDRIAAARAGLPDVVRVQERLKQGHTVTLDQVRTEVDQIAAWKPVPDDALSRPETDVVLDNLDQALTRLSSVDTEERAGRLADMLRNTSWQKRLDVLGIIIGVLVMITAGWILDRTSLAAARAEAKNRNLALQLRAVLDSLTIGVAVFSTDGILRHWNDRLGAILGLDEGFLRPGLSYDDLSATLIVDGRPLLEPLSHVERALHNGEGALPVVAECKGINGADLELCRTLFFAPDGNVDIEDRRGFVLTANDITLRLRSERALGEAQKLRAVGQLTAGIAHDFKNLLTVILGNLELSMDADQSRDITRRQNCINAAVHAARRSETLTGQLLSFMRRDKPAPDTVNLADIFSLTTGLLARVIGPRIAVECADARTIWPVQVNPAQLESALLNLAINARDAMPKGGAVRIQATNVTFPAGVDLLTLPVENERGLRVASESTPLAAGTWVRIDVTDTGCGMGPEILQQLFEPFFTTKDEGTGTGLGMAMVVNFAHHSGGRVVVSSAPQRGSQVTLWLPRAPVGATAPAPVRDGPAASDTIRKALVVEDDPAIRDIVATILGLAGYRVSEAADGEAAFDLVADAGNHYDLLVTDVQLPGPLDGFRLAQLLAERLPGLGIVCMSGDFTADGARPAAAPEGARLLSKPFRRDGFLKVVAEVMSERVAS</sequence>
<evidence type="ECO:0000256" key="3">
    <source>
        <dbReference type="ARBA" id="ARBA00022553"/>
    </source>
</evidence>
<keyword evidence="8" id="KW-0902">Two-component regulatory system</keyword>
<dbReference type="InterPro" id="IPR005467">
    <property type="entry name" value="His_kinase_dom"/>
</dbReference>
<feature type="modified residue" description="4-aspartylphosphate" evidence="9">
    <location>
        <position position="674"/>
    </location>
</feature>
<dbReference type="Gene3D" id="3.30.565.10">
    <property type="entry name" value="Histidine kinase-like ATPase, C-terminal domain"/>
    <property type="match status" value="1"/>
</dbReference>
<dbReference type="AlphaFoldDB" id="A0A511XPH3"/>
<dbReference type="Gene3D" id="1.10.287.130">
    <property type="match status" value="1"/>
</dbReference>
<keyword evidence="14" id="KW-1185">Reference proteome</keyword>
<dbReference type="Gene3D" id="3.30.450.20">
    <property type="entry name" value="PAS domain"/>
    <property type="match status" value="1"/>
</dbReference>
<dbReference type="CDD" id="cd00082">
    <property type="entry name" value="HisKA"/>
    <property type="match status" value="1"/>
</dbReference>
<evidence type="ECO:0000259" key="11">
    <source>
        <dbReference type="PROSITE" id="PS50109"/>
    </source>
</evidence>
<dbReference type="InterPro" id="IPR036097">
    <property type="entry name" value="HisK_dim/P_sf"/>
</dbReference>
<dbReference type="SUPFAM" id="SSF55785">
    <property type="entry name" value="PYP-like sensor domain (PAS domain)"/>
    <property type="match status" value="1"/>
</dbReference>
<evidence type="ECO:0000259" key="12">
    <source>
        <dbReference type="PROSITE" id="PS50110"/>
    </source>
</evidence>
<comment type="caution">
    <text evidence="13">The sequence shown here is derived from an EMBL/GenBank/DDBJ whole genome shotgun (WGS) entry which is preliminary data.</text>
</comment>
<keyword evidence="5" id="KW-0547">Nucleotide-binding</keyword>
<dbReference type="Pfam" id="PF00072">
    <property type="entry name" value="Response_reg"/>
    <property type="match status" value="1"/>
</dbReference>
<dbReference type="PANTHER" id="PTHR43065:SF46">
    <property type="entry name" value="C4-DICARBOXYLATE TRANSPORT SENSOR PROTEIN DCTB"/>
    <property type="match status" value="1"/>
</dbReference>
<dbReference type="RefSeq" id="WP_146892113.1">
    <property type="nucleotide sequence ID" value="NZ_BJYG01000057.1"/>
</dbReference>
<dbReference type="SUPFAM" id="SSF55874">
    <property type="entry name" value="ATPase domain of HSP90 chaperone/DNA topoisomerase II/histidine kinase"/>
    <property type="match status" value="1"/>
</dbReference>
<gene>
    <name evidence="13" type="ORF">AOE01nite_30840</name>
</gene>
<accession>A0A511XPH3</accession>
<dbReference type="PROSITE" id="PS50109">
    <property type="entry name" value="HIS_KIN"/>
    <property type="match status" value="1"/>
</dbReference>
<feature type="transmembrane region" description="Helical" evidence="10">
    <location>
        <begin position="12"/>
        <end position="31"/>
    </location>
</feature>
<keyword evidence="10" id="KW-0472">Membrane</keyword>
<dbReference type="GO" id="GO:0005524">
    <property type="term" value="F:ATP binding"/>
    <property type="evidence" value="ECO:0007669"/>
    <property type="project" value="UniProtKB-KW"/>
</dbReference>
<evidence type="ECO:0000256" key="6">
    <source>
        <dbReference type="ARBA" id="ARBA00022777"/>
    </source>
</evidence>
<name>A0A511XPH3_9PROT</name>
<feature type="domain" description="Response regulatory" evidence="12">
    <location>
        <begin position="623"/>
        <end position="740"/>
    </location>
</feature>
<dbReference type="InterPro" id="IPR011006">
    <property type="entry name" value="CheY-like_superfamily"/>
</dbReference>
<dbReference type="PRINTS" id="PR00344">
    <property type="entry name" value="BCTRLSENSOR"/>
</dbReference>
<evidence type="ECO:0000256" key="5">
    <source>
        <dbReference type="ARBA" id="ARBA00022741"/>
    </source>
</evidence>
<evidence type="ECO:0000256" key="9">
    <source>
        <dbReference type="PROSITE-ProRule" id="PRU00169"/>
    </source>
</evidence>
<reference evidence="13 14" key="1">
    <citation type="submission" date="2019-07" db="EMBL/GenBank/DDBJ databases">
        <title>Whole genome shotgun sequence of Acetobacter oeni NBRC 105207.</title>
        <authorList>
            <person name="Hosoyama A."/>
            <person name="Uohara A."/>
            <person name="Ohji S."/>
            <person name="Ichikawa N."/>
        </authorList>
    </citation>
    <scope>NUCLEOTIDE SEQUENCE [LARGE SCALE GENOMIC DNA]</scope>
    <source>
        <strain evidence="13 14">NBRC 105207</strain>
    </source>
</reference>
<evidence type="ECO:0000256" key="4">
    <source>
        <dbReference type="ARBA" id="ARBA00022679"/>
    </source>
</evidence>